<reference evidence="1" key="1">
    <citation type="submission" date="2020-06" db="EMBL/GenBank/DDBJ databases">
        <authorList>
            <person name="Dong N."/>
        </authorList>
    </citation>
    <scope>NUCLEOTIDE SEQUENCE</scope>
    <source>
        <strain evidence="1">210</strain>
    </source>
</reference>
<dbReference type="RefSeq" id="WP_055042253.1">
    <property type="nucleotide sequence ID" value="NZ_JACALR010000017.1"/>
</dbReference>
<sequence length="248" mass="28986">MTDKPIPAKILLTLADNKLTGEDFIGLSNTLYRQNLIFSEPRELRRNENVLELTIIFRDLFSYRHWSKNAEIKEYWTSKFDKLLAGKPKTIKEMDIIVEVDNVQNCTCDKSDFYILQGRSLQFTDELICNNCLGQVPYSKIPLQIKLEDWQTKHERVYLNWLESGLFEKEAYKELTNYKKGKLNLAGEKIRQQLSDFFKIPVYISYFVEQPDDNHPCLICGQQGTKSGLKKPNRICKSCNTIFGYDTE</sequence>
<protein>
    <submittedName>
        <fullName evidence="1">DUF2310 family Zn-ribbon-containing protein</fullName>
    </submittedName>
</protein>
<dbReference type="Pfam" id="PF10071">
    <property type="entry name" value="DUF2310"/>
    <property type="match status" value="1"/>
</dbReference>
<dbReference type="Proteomes" id="UP001173578">
    <property type="component" value="Unassembled WGS sequence"/>
</dbReference>
<comment type="caution">
    <text evidence="1">The sequence shown here is derived from an EMBL/GenBank/DDBJ whole genome shotgun (WGS) entry which is preliminary data.</text>
</comment>
<dbReference type="EMBL" id="JACALR010000017">
    <property type="protein sequence ID" value="MDM1552915.1"/>
    <property type="molecule type" value="Genomic_DNA"/>
</dbReference>
<dbReference type="AlphaFoldDB" id="A0AAW7DQI8"/>
<organism evidence="1 2">
    <name type="scientific">Empedobacter falsenii</name>
    <dbReference type="NCBI Taxonomy" id="343874"/>
    <lineage>
        <taxon>Bacteria</taxon>
        <taxon>Pseudomonadati</taxon>
        <taxon>Bacteroidota</taxon>
        <taxon>Flavobacteriia</taxon>
        <taxon>Flavobacteriales</taxon>
        <taxon>Weeksellaceae</taxon>
        <taxon>Empedobacter</taxon>
    </lineage>
</organism>
<evidence type="ECO:0000313" key="1">
    <source>
        <dbReference type="EMBL" id="MDM1552915.1"/>
    </source>
</evidence>
<gene>
    <name evidence="1" type="ORF">HX095_17090</name>
</gene>
<dbReference type="InterPro" id="IPR016908">
    <property type="entry name" value="UCP029037"/>
</dbReference>
<reference evidence="1" key="2">
    <citation type="journal article" date="2022" name="Sci. Total Environ.">
        <title>Prevalence, transmission, and molecular epidemiology of tet(X)-positive bacteria among humans, animals, and environmental niches in China: An epidemiological, and genomic-based study.</title>
        <authorList>
            <person name="Dong N."/>
            <person name="Zeng Y."/>
            <person name="Cai C."/>
            <person name="Sun C."/>
            <person name="Lu J."/>
            <person name="Liu C."/>
            <person name="Zhou H."/>
            <person name="Sun Q."/>
            <person name="Shu L."/>
            <person name="Wang H."/>
            <person name="Wang Y."/>
            <person name="Wang S."/>
            <person name="Wu C."/>
            <person name="Chan E.W."/>
            <person name="Chen G."/>
            <person name="Shen Z."/>
            <person name="Chen S."/>
            <person name="Zhang R."/>
        </authorList>
    </citation>
    <scope>NUCLEOTIDE SEQUENCE</scope>
    <source>
        <strain evidence="1">210</strain>
    </source>
</reference>
<accession>A0AAW7DQI8</accession>
<evidence type="ECO:0000313" key="2">
    <source>
        <dbReference type="Proteomes" id="UP001173578"/>
    </source>
</evidence>
<name>A0AAW7DQI8_9FLAO</name>
<proteinExistence type="predicted"/>